<dbReference type="RefSeq" id="XP_020433589.1">
    <property type="nucleotide sequence ID" value="XM_020576340.1"/>
</dbReference>
<name>D3BA84_HETP5</name>
<dbReference type="AlphaFoldDB" id="D3BA84"/>
<accession>D3BA84</accession>
<evidence type="ECO:0000313" key="2">
    <source>
        <dbReference type="Proteomes" id="UP000001396"/>
    </source>
</evidence>
<evidence type="ECO:0000313" key="1">
    <source>
        <dbReference type="EMBL" id="EFA81471.1"/>
    </source>
</evidence>
<dbReference type="Proteomes" id="UP000001396">
    <property type="component" value="Unassembled WGS sequence"/>
</dbReference>
<dbReference type="EMBL" id="ADBJ01000025">
    <property type="protein sequence ID" value="EFA81471.1"/>
    <property type="molecule type" value="Genomic_DNA"/>
</dbReference>
<dbReference type="InParanoid" id="D3BA84"/>
<organism evidence="1 2">
    <name type="scientific">Heterostelium pallidum (strain ATCC 26659 / Pp 5 / PN500)</name>
    <name type="common">Cellular slime mold</name>
    <name type="synonym">Polysphondylium pallidum</name>
    <dbReference type="NCBI Taxonomy" id="670386"/>
    <lineage>
        <taxon>Eukaryota</taxon>
        <taxon>Amoebozoa</taxon>
        <taxon>Evosea</taxon>
        <taxon>Eumycetozoa</taxon>
        <taxon>Dictyostelia</taxon>
        <taxon>Acytosteliales</taxon>
        <taxon>Acytosteliaceae</taxon>
        <taxon>Heterostelium</taxon>
    </lineage>
</organism>
<gene>
    <name evidence="1" type="ORF">PPL_05459</name>
</gene>
<sequence length="100" mass="11793">MYAIYNYMFVRSRFDMEVNVIVVLLNSYILLNNSNHYHLVFQPTPSSTTTTTTTAIFISTTKNLRPLAPNIFHFCSDIFNQQTNKHHFHISVDYFIRNKN</sequence>
<reference evidence="1 2" key="1">
    <citation type="journal article" date="2011" name="Genome Res.">
        <title>Phylogeny-wide analysis of social amoeba genomes highlights ancient origins for complex intercellular communication.</title>
        <authorList>
            <person name="Heidel A.J."/>
            <person name="Lawal H.M."/>
            <person name="Felder M."/>
            <person name="Schilde C."/>
            <person name="Helps N.R."/>
            <person name="Tunggal B."/>
            <person name="Rivero F."/>
            <person name="John U."/>
            <person name="Schleicher M."/>
            <person name="Eichinger L."/>
            <person name="Platzer M."/>
            <person name="Noegel A.A."/>
            <person name="Schaap P."/>
            <person name="Gloeckner G."/>
        </authorList>
    </citation>
    <scope>NUCLEOTIDE SEQUENCE [LARGE SCALE GENOMIC DNA]</scope>
    <source>
        <strain evidence="2">ATCC 26659 / Pp 5 / PN500</strain>
    </source>
</reference>
<dbReference type="GeneID" id="31360944"/>
<protein>
    <submittedName>
        <fullName evidence="1">Uncharacterized protein</fullName>
    </submittedName>
</protein>
<proteinExistence type="predicted"/>
<comment type="caution">
    <text evidence="1">The sequence shown here is derived from an EMBL/GenBank/DDBJ whole genome shotgun (WGS) entry which is preliminary data.</text>
</comment>
<keyword evidence="2" id="KW-1185">Reference proteome</keyword>